<keyword evidence="5" id="KW-0813">Transport</keyword>
<keyword evidence="3" id="KW-0472">Membrane</keyword>
<dbReference type="PANTHER" id="PTHR30332:SF24">
    <property type="entry name" value="SECRETIN GSPD-RELATED"/>
    <property type="match status" value="1"/>
</dbReference>
<dbReference type="InterPro" id="IPR050810">
    <property type="entry name" value="Bact_Secretion_Sys_Channel"/>
</dbReference>
<evidence type="ECO:0000313" key="9">
    <source>
        <dbReference type="Proteomes" id="UP000006462"/>
    </source>
</evidence>
<feature type="domain" description="NolW-like" evidence="7">
    <location>
        <begin position="243"/>
        <end position="307"/>
    </location>
</feature>
<dbReference type="InterPro" id="IPR001775">
    <property type="entry name" value="GspD/PilQ"/>
</dbReference>
<sequence>MNPKKHCVALALFSFSLFQPAELPARTRAEPRLWALHVEQAGDSHIVLSLEGQALKRPELVYRNENSLTLALEGVRFPALNYERDLDTPLVPHISAEESDRGTLVTLFCEEPLQLGDVRGAGSGHMRIRFTKGGRAESREQTPLWREGENAGRISSRKISMNLKDCDLADVFRLLGAMADVNIVVDASVPQNARMTLAFSEAPFEEVFQFVLRSQNLGFSVVGRTVVVGAKNSLGLLTGRLTTKSYHVAYAEAQKTAPLLKELAELHSPANRVLVDERQNLIVVTGTAFQQEKVRRTLRLLDAPGRQVMLKARIIEVNDDASDQLETALNAVYDWWWGSYQNGALSAGFAQSGRKPGTAEGALGNLDTSANLPGEIGSGIVQLAGTATRMLDFRLRTLVEQKKARVLADPTVTVLDGEKATVKLVEKLKYVSRRDDAQNPTYDDEEVGPKLEVTPRIGRSGMITVSVSLATGEVIQWIRGGQGEQIPQTNSRTVETKIRVRDGEPFVIGGLFKESRSRTRASVPILSSIPLIGELFKAKLDKKTRSQVVMILIPYILEIPDLADGR</sequence>
<dbReference type="Pfam" id="PF00263">
    <property type="entry name" value="Secretin"/>
    <property type="match status" value="1"/>
</dbReference>
<comment type="similarity">
    <text evidence="4">Belongs to the bacterial secretin family.</text>
</comment>
<dbReference type="Proteomes" id="UP000006462">
    <property type="component" value="Unassembled WGS sequence"/>
</dbReference>
<dbReference type="PANTHER" id="PTHR30332">
    <property type="entry name" value="PROBABLE GENERAL SECRETION PATHWAY PROTEIN D"/>
    <property type="match status" value="1"/>
</dbReference>
<comment type="subcellular location">
    <subcellularLocation>
        <location evidence="5">Cell outer membrane</location>
    </subcellularLocation>
    <subcellularLocation>
        <location evidence="1">Membrane</location>
    </subcellularLocation>
</comment>
<gene>
    <name evidence="8" type="ORF">HMPREF7215_0638</name>
</gene>
<dbReference type="EMBL" id="ADFP01000051">
    <property type="protein sequence ID" value="EFB91046.1"/>
    <property type="molecule type" value="Genomic_DNA"/>
</dbReference>
<organism evidence="8 9">
    <name type="scientific">Pyramidobacter piscolens W5455</name>
    <dbReference type="NCBI Taxonomy" id="352165"/>
    <lineage>
        <taxon>Bacteria</taxon>
        <taxon>Thermotogati</taxon>
        <taxon>Synergistota</taxon>
        <taxon>Synergistia</taxon>
        <taxon>Synergistales</taxon>
        <taxon>Dethiosulfovibrionaceae</taxon>
        <taxon>Pyramidobacter</taxon>
    </lineage>
</organism>
<keyword evidence="2" id="KW-0732">Signal</keyword>
<feature type="domain" description="Type II/III secretion system secretin-like" evidence="6">
    <location>
        <begin position="398"/>
        <end position="557"/>
    </location>
</feature>
<evidence type="ECO:0000256" key="4">
    <source>
        <dbReference type="RuleBase" id="RU004003"/>
    </source>
</evidence>
<protein>
    <submittedName>
        <fullName evidence="8">Bacterial type II/III secretion system short domain protein</fullName>
    </submittedName>
</protein>
<evidence type="ECO:0000256" key="1">
    <source>
        <dbReference type="ARBA" id="ARBA00004370"/>
    </source>
</evidence>
<evidence type="ECO:0000259" key="7">
    <source>
        <dbReference type="Pfam" id="PF03958"/>
    </source>
</evidence>
<evidence type="ECO:0000256" key="2">
    <source>
        <dbReference type="ARBA" id="ARBA00022729"/>
    </source>
</evidence>
<reference evidence="8 9" key="1">
    <citation type="submission" date="2009-12" db="EMBL/GenBank/DDBJ databases">
        <authorList>
            <person name="Shrivastava S."/>
            <person name="Madupu R."/>
            <person name="Durkin A.S."/>
            <person name="Torralba M."/>
            <person name="Methe B."/>
            <person name="Sutton G.G."/>
            <person name="Strausberg R.L."/>
            <person name="Nelson K.E."/>
        </authorList>
    </citation>
    <scope>NUCLEOTIDE SEQUENCE [LARGE SCALE GENOMIC DNA]</scope>
    <source>
        <strain evidence="8 9">W5455</strain>
    </source>
</reference>
<accession>A0ABP2HVG2</accession>
<dbReference type="Gene3D" id="3.30.1370.130">
    <property type="match status" value="1"/>
</dbReference>
<dbReference type="Gene3D" id="3.30.1370.120">
    <property type="match status" value="1"/>
</dbReference>
<dbReference type="InterPro" id="IPR038591">
    <property type="entry name" value="NolW-like_sf"/>
</dbReference>
<comment type="caution">
    <text evidence="8">The sequence shown here is derived from an EMBL/GenBank/DDBJ whole genome shotgun (WGS) entry which is preliminary data.</text>
</comment>
<keyword evidence="9" id="KW-1185">Reference proteome</keyword>
<dbReference type="InterPro" id="IPR004846">
    <property type="entry name" value="T2SS/T3SS_dom"/>
</dbReference>
<evidence type="ECO:0000256" key="3">
    <source>
        <dbReference type="ARBA" id="ARBA00023136"/>
    </source>
</evidence>
<evidence type="ECO:0000256" key="5">
    <source>
        <dbReference type="RuleBase" id="RU004004"/>
    </source>
</evidence>
<dbReference type="PRINTS" id="PR00811">
    <property type="entry name" value="BCTERIALGSPD"/>
</dbReference>
<name>A0ABP2HVG2_9BACT</name>
<proteinExistence type="inferred from homology"/>
<dbReference type="Pfam" id="PF03958">
    <property type="entry name" value="Secretin_N"/>
    <property type="match status" value="1"/>
</dbReference>
<evidence type="ECO:0000259" key="6">
    <source>
        <dbReference type="Pfam" id="PF00263"/>
    </source>
</evidence>
<dbReference type="RefSeq" id="WP_009164490.1">
    <property type="nucleotide sequence ID" value="NZ_ADFP01000051.1"/>
</dbReference>
<evidence type="ECO:0000313" key="8">
    <source>
        <dbReference type="EMBL" id="EFB91046.1"/>
    </source>
</evidence>
<dbReference type="InterPro" id="IPR005644">
    <property type="entry name" value="NolW-like"/>
</dbReference>